<dbReference type="PRINTS" id="PR00377">
    <property type="entry name" value="IMPHPHTASES"/>
</dbReference>
<keyword evidence="2" id="KW-0460">Magnesium</keyword>
<dbReference type="GO" id="GO:0046854">
    <property type="term" value="P:phosphatidylinositol phosphate biosynthetic process"/>
    <property type="evidence" value="ECO:0007669"/>
    <property type="project" value="InterPro"/>
</dbReference>
<dbReference type="SUPFAM" id="SSF56655">
    <property type="entry name" value="Carbohydrate phosphatase"/>
    <property type="match status" value="1"/>
</dbReference>
<dbReference type="EC" id="3.1.3.11" evidence="3"/>
<dbReference type="PANTHER" id="PTHR20854:SF4">
    <property type="entry name" value="INOSITOL-1-MONOPHOSPHATASE-RELATED"/>
    <property type="match status" value="1"/>
</dbReference>
<dbReference type="GO" id="GO:0042132">
    <property type="term" value="F:fructose 1,6-bisphosphate 1-phosphatase activity"/>
    <property type="evidence" value="ECO:0007669"/>
    <property type="project" value="UniProtKB-EC"/>
</dbReference>
<evidence type="ECO:0000256" key="2">
    <source>
        <dbReference type="ARBA" id="ARBA00022842"/>
    </source>
</evidence>
<keyword evidence="1" id="KW-0479">Metal-binding</keyword>
<dbReference type="PANTHER" id="PTHR20854">
    <property type="entry name" value="INOSITOL MONOPHOSPHATASE"/>
    <property type="match status" value="1"/>
</dbReference>
<comment type="caution">
    <text evidence="3">The sequence shown here is derived from an EMBL/GenBank/DDBJ whole genome shotgun (WGS) entry which is preliminary data.</text>
</comment>
<sequence length="292" mass="31405">MRGAAGVEKHSKNGVGNGAEMVSMCGSMSDQAMLSRIEAGRRAVMAQTDRLHAEFGKARSQWKSDGTRVTPVDIAISEAIMAEVLGRYPEDQFFSEELAHDGAPIPVTSRFSWVLDPIDGTNNYALGLAHCAIALALLEGGMPVYGFVYDLSRRRLIEGGPGFGVKDGDAMTQVRTVPLGGQALVGFHSPYDRTLAPQAQRLIEAYKIRGLGSSTLHLAYVAAGILDGVVDHNVKLWDIAAAVPLVWAGGGETRFLNGEQFPMRVFDLRMKRIFYVAGSPATCDHLVATLGV</sequence>
<dbReference type="InterPro" id="IPR020550">
    <property type="entry name" value="Inositol_monophosphatase_CS"/>
</dbReference>
<evidence type="ECO:0000313" key="3">
    <source>
        <dbReference type="EMBL" id="OIR04123.1"/>
    </source>
</evidence>
<accession>A0A1J5S855</accession>
<dbReference type="AlphaFoldDB" id="A0A1J5S855"/>
<organism evidence="3">
    <name type="scientific">mine drainage metagenome</name>
    <dbReference type="NCBI Taxonomy" id="410659"/>
    <lineage>
        <taxon>unclassified sequences</taxon>
        <taxon>metagenomes</taxon>
        <taxon>ecological metagenomes</taxon>
    </lineage>
</organism>
<dbReference type="Gene3D" id="3.30.540.10">
    <property type="entry name" value="Fructose-1,6-Bisphosphatase, subunit A, domain 1"/>
    <property type="match status" value="1"/>
</dbReference>
<dbReference type="GO" id="GO:0007165">
    <property type="term" value="P:signal transduction"/>
    <property type="evidence" value="ECO:0007669"/>
    <property type="project" value="TreeGrafter"/>
</dbReference>
<reference evidence="3" key="1">
    <citation type="submission" date="2016-10" db="EMBL/GenBank/DDBJ databases">
        <title>Sequence of Gallionella enrichment culture.</title>
        <authorList>
            <person name="Poehlein A."/>
            <person name="Muehling M."/>
            <person name="Daniel R."/>
        </authorList>
    </citation>
    <scope>NUCLEOTIDE SEQUENCE</scope>
</reference>
<dbReference type="EC" id="3.1.3.25" evidence="3"/>
<gene>
    <name evidence="3" type="primary">suhB_5</name>
    <name evidence="3" type="ORF">GALL_138540</name>
</gene>
<dbReference type="GO" id="GO:0008934">
    <property type="term" value="F:inositol monophosphate 1-phosphatase activity"/>
    <property type="evidence" value="ECO:0007669"/>
    <property type="project" value="TreeGrafter"/>
</dbReference>
<dbReference type="InterPro" id="IPR000760">
    <property type="entry name" value="Inositol_monophosphatase-like"/>
</dbReference>
<dbReference type="Pfam" id="PF00459">
    <property type="entry name" value="Inositol_P"/>
    <property type="match status" value="1"/>
</dbReference>
<dbReference type="CDD" id="cd01637">
    <property type="entry name" value="IMPase_like"/>
    <property type="match status" value="1"/>
</dbReference>
<keyword evidence="3" id="KW-0378">Hydrolase</keyword>
<protein>
    <submittedName>
        <fullName evidence="3">Fructose-1, 6-bisphosphatase/inositol-1-monophosphatase</fullName>
        <ecNumber evidence="3">3.1.3.11</ecNumber>
        <ecNumber evidence="3">3.1.3.25</ecNumber>
    </submittedName>
</protein>
<dbReference type="GO" id="GO:0046872">
    <property type="term" value="F:metal ion binding"/>
    <property type="evidence" value="ECO:0007669"/>
    <property type="project" value="UniProtKB-KW"/>
</dbReference>
<dbReference type="EMBL" id="MLJW01000060">
    <property type="protein sequence ID" value="OIR04123.1"/>
    <property type="molecule type" value="Genomic_DNA"/>
</dbReference>
<evidence type="ECO:0000256" key="1">
    <source>
        <dbReference type="ARBA" id="ARBA00022723"/>
    </source>
</evidence>
<dbReference type="Gene3D" id="3.40.190.80">
    <property type="match status" value="1"/>
</dbReference>
<dbReference type="PROSITE" id="PS00630">
    <property type="entry name" value="IMP_2"/>
    <property type="match status" value="1"/>
</dbReference>
<proteinExistence type="predicted"/>
<dbReference type="GO" id="GO:0006020">
    <property type="term" value="P:inositol metabolic process"/>
    <property type="evidence" value="ECO:0007669"/>
    <property type="project" value="TreeGrafter"/>
</dbReference>
<name>A0A1J5S855_9ZZZZ</name>